<dbReference type="InterPro" id="IPR046786">
    <property type="entry name" value="MotA_N"/>
</dbReference>
<feature type="domain" description="Motility protein A N-terminal" evidence="3">
    <location>
        <begin position="9"/>
        <end position="98"/>
    </location>
</feature>
<dbReference type="Pfam" id="PF20560">
    <property type="entry name" value="MotA_N"/>
    <property type="match status" value="1"/>
</dbReference>
<organism evidence="4">
    <name type="scientific">mine drainage metagenome</name>
    <dbReference type="NCBI Taxonomy" id="410659"/>
    <lineage>
        <taxon>unclassified sequences</taxon>
        <taxon>metagenomes</taxon>
        <taxon>ecological metagenomes</taxon>
    </lineage>
</organism>
<keyword evidence="4" id="KW-0966">Cell projection</keyword>
<dbReference type="EMBL" id="AUZX01000065">
    <property type="protein sequence ID" value="EQD81193.1"/>
    <property type="molecule type" value="Genomic_DNA"/>
</dbReference>
<feature type="transmembrane region" description="Helical" evidence="2">
    <location>
        <begin position="7"/>
        <end position="25"/>
    </location>
</feature>
<keyword evidence="2" id="KW-1133">Transmembrane helix</keyword>
<proteinExistence type="predicted"/>
<evidence type="ECO:0000259" key="3">
    <source>
        <dbReference type="Pfam" id="PF20560"/>
    </source>
</evidence>
<comment type="caution">
    <text evidence="4">The sequence shown here is derived from an EMBL/GenBank/DDBJ whole genome shotgun (WGS) entry which is preliminary data.</text>
</comment>
<evidence type="ECO:0000256" key="1">
    <source>
        <dbReference type="ARBA" id="ARBA00022779"/>
    </source>
</evidence>
<protein>
    <submittedName>
        <fullName evidence="4">Flagellar motor protein MotA</fullName>
    </submittedName>
</protein>
<dbReference type="PROSITE" id="PS51257">
    <property type="entry name" value="PROKAR_LIPOPROTEIN"/>
    <property type="match status" value="1"/>
</dbReference>
<dbReference type="GO" id="GO:0071978">
    <property type="term" value="P:bacterial-type flagellum-dependent swarming motility"/>
    <property type="evidence" value="ECO:0007669"/>
    <property type="project" value="InterPro"/>
</dbReference>
<dbReference type="AlphaFoldDB" id="T1CH27"/>
<accession>T1CH27</accession>
<dbReference type="GO" id="GO:0005886">
    <property type="term" value="C:plasma membrane"/>
    <property type="evidence" value="ECO:0007669"/>
    <property type="project" value="TreeGrafter"/>
</dbReference>
<feature type="non-terminal residue" evidence="4">
    <location>
        <position position="107"/>
    </location>
</feature>
<evidence type="ECO:0000313" key="4">
    <source>
        <dbReference type="EMBL" id="EQD81193.1"/>
    </source>
</evidence>
<dbReference type="PANTHER" id="PTHR30433">
    <property type="entry name" value="CHEMOTAXIS PROTEIN MOTA"/>
    <property type="match status" value="1"/>
</dbReference>
<keyword evidence="4" id="KW-0282">Flagellum</keyword>
<keyword evidence="2" id="KW-0812">Transmembrane</keyword>
<keyword evidence="4" id="KW-0969">Cilium</keyword>
<keyword evidence="2" id="KW-0472">Membrane</keyword>
<dbReference type="InterPro" id="IPR047055">
    <property type="entry name" value="MotA-like"/>
</dbReference>
<reference evidence="4" key="1">
    <citation type="submission" date="2013-08" db="EMBL/GenBank/DDBJ databases">
        <authorList>
            <person name="Mendez C."/>
            <person name="Richter M."/>
            <person name="Ferrer M."/>
            <person name="Sanchez J."/>
        </authorList>
    </citation>
    <scope>NUCLEOTIDE SEQUENCE</scope>
</reference>
<reference evidence="4" key="2">
    <citation type="journal article" date="2014" name="ISME J.">
        <title>Microbial stratification in low pH oxic and suboxic macroscopic growths along an acid mine drainage.</title>
        <authorList>
            <person name="Mendez-Garcia C."/>
            <person name="Mesa V."/>
            <person name="Sprenger R.R."/>
            <person name="Richter M."/>
            <person name="Diez M.S."/>
            <person name="Solano J."/>
            <person name="Bargiela R."/>
            <person name="Golyshina O.V."/>
            <person name="Manteca A."/>
            <person name="Ramos J.L."/>
            <person name="Gallego J.R."/>
            <person name="Llorente I."/>
            <person name="Martins Dos Santos V.A."/>
            <person name="Jensen O.N."/>
            <person name="Pelaez A.I."/>
            <person name="Sanchez J."/>
            <person name="Ferrer M."/>
        </authorList>
    </citation>
    <scope>NUCLEOTIDE SEQUENCE</scope>
</reference>
<dbReference type="GO" id="GO:0006935">
    <property type="term" value="P:chemotaxis"/>
    <property type="evidence" value="ECO:0007669"/>
    <property type="project" value="InterPro"/>
</dbReference>
<dbReference type="PANTHER" id="PTHR30433:SF4">
    <property type="entry name" value="MOTILITY PROTEIN A"/>
    <property type="match status" value="1"/>
</dbReference>
<keyword evidence="1" id="KW-0283">Flagellar rotation</keyword>
<name>T1CH27_9ZZZZ</name>
<feature type="transmembrane region" description="Helical" evidence="2">
    <location>
        <begin position="31"/>
        <end position="51"/>
    </location>
</feature>
<evidence type="ECO:0000256" key="2">
    <source>
        <dbReference type="SAM" id="Phobius"/>
    </source>
</evidence>
<sequence length="107" mass="11725">MRGGSVIQIIGSVVVLGCVIVGFIIEGGRLLALWHPAEFLIIVGAAFGAFLTSNPIKILKATFGDIVALVRQERYEHDDYVALLKLLYEILVKIRKEGLMAIESDID</sequence>
<gene>
    <name evidence="4" type="ORF">B1A_00086</name>
</gene>